<dbReference type="GO" id="GO:0004519">
    <property type="term" value="F:endonuclease activity"/>
    <property type="evidence" value="ECO:0007669"/>
    <property type="project" value="UniProtKB-KW"/>
</dbReference>
<evidence type="ECO:0000256" key="12">
    <source>
        <dbReference type="SAM" id="Coils"/>
    </source>
</evidence>
<dbReference type="PROSITE" id="PS52044">
    <property type="entry name" value="VLRF1"/>
    <property type="match status" value="1"/>
</dbReference>
<feature type="compositionally biased region" description="Basic and acidic residues" evidence="13">
    <location>
        <begin position="411"/>
        <end position="421"/>
    </location>
</feature>
<proteinExistence type="inferred from homology"/>
<evidence type="ECO:0000256" key="10">
    <source>
        <dbReference type="PROSITE-ProRule" id="PRU00023"/>
    </source>
</evidence>
<keyword evidence="9 12" id="KW-0175">Coiled coil</keyword>
<keyword evidence="8 10" id="KW-0040">ANK repeat</keyword>
<comment type="domain">
    <text evidence="11">The VLRF1 domain mediates binding to the 60S ribosomal subunit.</text>
</comment>
<dbReference type="EMBL" id="CAJVCH010570564">
    <property type="protein sequence ID" value="CAG7835217.1"/>
    <property type="molecule type" value="Genomic_DNA"/>
</dbReference>
<feature type="coiled-coil region" evidence="12">
    <location>
        <begin position="600"/>
        <end position="645"/>
    </location>
</feature>
<organism evidence="15 16">
    <name type="scientific">Allacma fusca</name>
    <dbReference type="NCBI Taxonomy" id="39272"/>
    <lineage>
        <taxon>Eukaryota</taxon>
        <taxon>Metazoa</taxon>
        <taxon>Ecdysozoa</taxon>
        <taxon>Arthropoda</taxon>
        <taxon>Hexapoda</taxon>
        <taxon>Collembola</taxon>
        <taxon>Symphypleona</taxon>
        <taxon>Sminthuridae</taxon>
        <taxon>Allacma</taxon>
    </lineage>
</organism>
<feature type="active site" evidence="11">
    <location>
        <position position="277"/>
    </location>
</feature>
<evidence type="ECO:0000256" key="11">
    <source>
        <dbReference type="PROSITE-ProRule" id="PRU01389"/>
    </source>
</evidence>
<accession>A0A8J2LFN8</accession>
<protein>
    <recommendedName>
        <fullName evidence="14">VLRF1 domain-containing protein</fullName>
    </recommendedName>
</protein>
<dbReference type="OrthoDB" id="429841at2759"/>
<dbReference type="InterPro" id="IPR002110">
    <property type="entry name" value="Ankyrin_rpt"/>
</dbReference>
<feature type="repeat" description="ANK" evidence="10">
    <location>
        <begin position="527"/>
        <end position="559"/>
    </location>
</feature>
<evidence type="ECO:0000259" key="14">
    <source>
        <dbReference type="PROSITE" id="PS52044"/>
    </source>
</evidence>
<evidence type="ECO:0000313" key="15">
    <source>
        <dbReference type="EMBL" id="CAG7835217.1"/>
    </source>
</evidence>
<dbReference type="PANTHER" id="PTHR16036">
    <property type="entry name" value="ANKYRIN REPEAT AND ZINC FINGER DOMAIN-CONTAINING PROTEIN 1"/>
    <property type="match status" value="1"/>
</dbReference>
<keyword evidence="6 11" id="KW-0255">Endonuclease</keyword>
<comment type="similarity">
    <text evidence="2 11">Belongs to the ANKZF1/VMS1 family.</text>
</comment>
<evidence type="ECO:0000313" key="16">
    <source>
        <dbReference type="Proteomes" id="UP000708208"/>
    </source>
</evidence>
<feature type="region of interest" description="Disordered" evidence="13">
    <location>
        <begin position="457"/>
        <end position="476"/>
    </location>
</feature>
<dbReference type="AlphaFoldDB" id="A0A8J2LFN8"/>
<feature type="region of interest" description="Disordered" evidence="13">
    <location>
        <begin position="411"/>
        <end position="434"/>
    </location>
</feature>
<dbReference type="Proteomes" id="UP000708208">
    <property type="component" value="Unassembled WGS sequence"/>
</dbReference>
<dbReference type="GO" id="GO:0016787">
    <property type="term" value="F:hydrolase activity"/>
    <property type="evidence" value="ECO:0007669"/>
    <property type="project" value="UniProtKB-KW"/>
</dbReference>
<feature type="region of interest" description="Disordered" evidence="13">
    <location>
        <begin position="272"/>
        <end position="293"/>
    </location>
</feature>
<evidence type="ECO:0000256" key="3">
    <source>
        <dbReference type="ARBA" id="ARBA00022490"/>
    </source>
</evidence>
<feature type="domain" description="VLRF1" evidence="14">
    <location>
        <begin position="234"/>
        <end position="377"/>
    </location>
</feature>
<dbReference type="InterPro" id="IPR041175">
    <property type="entry name" value="VLRF1/Vms1"/>
</dbReference>
<dbReference type="PANTHER" id="PTHR16036:SF2">
    <property type="entry name" value="TRNA ENDONUCLEASE ANKZF1"/>
    <property type="match status" value="1"/>
</dbReference>
<comment type="subcellular location">
    <subcellularLocation>
        <location evidence="1">Cytoplasm</location>
    </subcellularLocation>
</comment>
<evidence type="ECO:0000256" key="6">
    <source>
        <dbReference type="ARBA" id="ARBA00022759"/>
    </source>
</evidence>
<evidence type="ECO:0000256" key="9">
    <source>
        <dbReference type="ARBA" id="ARBA00023054"/>
    </source>
</evidence>
<evidence type="ECO:0000256" key="13">
    <source>
        <dbReference type="SAM" id="MobiDB-lite"/>
    </source>
</evidence>
<evidence type="ECO:0000256" key="5">
    <source>
        <dbReference type="ARBA" id="ARBA00022737"/>
    </source>
</evidence>
<dbReference type="InterPro" id="IPR047139">
    <property type="entry name" value="ANKZ1/VMS1"/>
</dbReference>
<dbReference type="PROSITE" id="PS00028">
    <property type="entry name" value="ZINC_FINGER_C2H2_1"/>
    <property type="match status" value="1"/>
</dbReference>
<dbReference type="PROSITE" id="PS50088">
    <property type="entry name" value="ANK_REPEAT"/>
    <property type="match status" value="1"/>
</dbReference>
<evidence type="ECO:0000256" key="1">
    <source>
        <dbReference type="ARBA" id="ARBA00004496"/>
    </source>
</evidence>
<keyword evidence="4 11" id="KW-0540">Nuclease</keyword>
<keyword evidence="7 11" id="KW-0378">Hydrolase</keyword>
<sequence>MAAFRVSQRFQIFNQVHLNEVTELFSGSTLLDLDGNGEDIGEIPSVDEETSFDSLQHIDSDKNAPLVPEEEADVSGSDSFSEAKLDAGLMCTTCDVKFVALSDQRQHFRLDWHRYNLKRKSHNQAPVNEENFQEMMDGLSSISGSDAEDSVSISNPLSRLLEKVIVEDLDEKKPTAGSRTERITKNYSKIYCKTKTNQVISFYAAVLPPGLGKWHRDSDSLEKVLPYMREVVTRSPKVGIFMISGGHFAAGLFEGTTEILHKTFHSYTVRAKQGGAQGSRDAKNGSSHPKSAGASLRRYNEQAFNQHVQDLLAAWKEKIDQCELIFYRAVSFNRNILFGGQNPPLDKSDARLKTIPFQTKRPTFSEVKRVLAVLTTIELLGDVETFKSTVLKQKRSRSDAVKTKKIIDRAKSRSPIVRDEPPIPPSSPETHSEGECELIEVETVIDFQSELQEYGDSFSAQEPKKKGSKKKKAKTKNDEFVKPTGILELTLKAMQEKNLSLTDELITKLKNEFPSGESFWNQPVDIQSLTLLHYATKYDLQEIVWTLLDYGCDPTLKDKLGKCSYNWASTKDCRRVYMRFQAEFPDKYDYAKAQVPGPLTKEMEDQKAEKQKALNKIKREKEKMKKQEKKEKQQEIDEKNRYLNLSDREKRALAAERRILGQAVKTGDQKPILQLNPPNEYFLLNPLLNCDHFLQI</sequence>
<evidence type="ECO:0000256" key="7">
    <source>
        <dbReference type="ARBA" id="ARBA00022801"/>
    </source>
</evidence>
<evidence type="ECO:0000256" key="8">
    <source>
        <dbReference type="ARBA" id="ARBA00023043"/>
    </source>
</evidence>
<name>A0A8J2LFN8_9HEXA</name>
<comment type="caution">
    <text evidence="15">The sequence shown here is derived from an EMBL/GenBank/DDBJ whole genome shotgun (WGS) entry which is preliminary data.</text>
</comment>
<keyword evidence="5" id="KW-0677">Repeat</keyword>
<evidence type="ECO:0000256" key="4">
    <source>
        <dbReference type="ARBA" id="ARBA00022722"/>
    </source>
</evidence>
<gene>
    <name evidence="15" type="ORF">AFUS01_LOCUS44619</name>
</gene>
<dbReference type="InterPro" id="IPR013087">
    <property type="entry name" value="Znf_C2H2_type"/>
</dbReference>
<keyword evidence="16" id="KW-1185">Reference proteome</keyword>
<keyword evidence="3 11" id="KW-0963">Cytoplasm</keyword>
<dbReference type="Pfam" id="PF18826">
    <property type="entry name" value="bVLRF1"/>
    <property type="match status" value="1"/>
</dbReference>
<dbReference type="GO" id="GO:0005737">
    <property type="term" value="C:cytoplasm"/>
    <property type="evidence" value="ECO:0007669"/>
    <property type="project" value="UniProtKB-SubCell"/>
</dbReference>
<reference evidence="15" key="1">
    <citation type="submission" date="2021-06" db="EMBL/GenBank/DDBJ databases">
        <authorList>
            <person name="Hodson N. C."/>
            <person name="Mongue J. A."/>
            <person name="Jaron S. K."/>
        </authorList>
    </citation>
    <scope>NUCLEOTIDE SEQUENCE</scope>
</reference>
<evidence type="ECO:0000256" key="2">
    <source>
        <dbReference type="ARBA" id="ARBA00009262"/>
    </source>
</evidence>
<dbReference type="GO" id="GO:0036503">
    <property type="term" value="P:ERAD pathway"/>
    <property type="evidence" value="ECO:0007669"/>
    <property type="project" value="TreeGrafter"/>
</dbReference>